<dbReference type="OrthoDB" id="6918835at2759"/>
<protein>
    <submittedName>
        <fullName evidence="1">Uncharacterized protein</fullName>
    </submittedName>
</protein>
<organism evidence="1 2">
    <name type="scientific">Brenthis ino</name>
    <name type="common">lesser marbled fritillary</name>
    <dbReference type="NCBI Taxonomy" id="405034"/>
    <lineage>
        <taxon>Eukaryota</taxon>
        <taxon>Metazoa</taxon>
        <taxon>Ecdysozoa</taxon>
        <taxon>Arthropoda</taxon>
        <taxon>Hexapoda</taxon>
        <taxon>Insecta</taxon>
        <taxon>Pterygota</taxon>
        <taxon>Neoptera</taxon>
        <taxon>Endopterygota</taxon>
        <taxon>Lepidoptera</taxon>
        <taxon>Glossata</taxon>
        <taxon>Ditrysia</taxon>
        <taxon>Papilionoidea</taxon>
        <taxon>Nymphalidae</taxon>
        <taxon>Heliconiinae</taxon>
        <taxon>Argynnini</taxon>
        <taxon>Brenthis</taxon>
    </lineage>
</organism>
<dbReference type="AlphaFoldDB" id="A0A8J9UN67"/>
<accession>A0A8J9UN67</accession>
<dbReference type="PANTHER" id="PTHR10773:SF19">
    <property type="match status" value="1"/>
</dbReference>
<keyword evidence="2" id="KW-1185">Reference proteome</keyword>
<proteinExistence type="predicted"/>
<evidence type="ECO:0000313" key="2">
    <source>
        <dbReference type="Proteomes" id="UP000838878"/>
    </source>
</evidence>
<evidence type="ECO:0000313" key="1">
    <source>
        <dbReference type="EMBL" id="CAH0716672.1"/>
    </source>
</evidence>
<dbReference type="Proteomes" id="UP000838878">
    <property type="component" value="Chromosome 11"/>
</dbReference>
<sequence>MSKPLCLSEIESLINQQNICDSESNTFYDFEEFSRVDCSSGSLITPEELGIISSELNNRDDFTEAVSDQNISLLHATEGPDIASESMQVLSSKPIFENLSDNSDDDPDWVPGITRKRQIFYPLRRQVEERLDVDKSIRSLTVQDLRRNRNLFLRRRRILPSLNNENCDSDDADNVSEVSQSENIDDNTSISVQISLPCTVKLNKKARVAGKSYLGYKKLANKWTACVEKPARILKPRCVHTCVVPKTKYSFLCALVTNEEREQIHKHFWKLKTWPEKIAFIRAAAVRRCIRRRRKSQQNSTNKKQSGHDIFINKLDAKCTRVRVCKLFFLNTLCIGEDSFRRWTREVDTLEENVIDQTAENTSPSSNIIARPGRHVELTRTVKTWLDLLPKVPSHYCRSSSKKNYVESTFRSELHMHQVFKEWCIENHYKAASRRTFSKILTKENIGIHLPRKDQCDTCCSYKTSNISKEEYESHIAKKTEAREAKTNVIESANEKDVVITVDVQSVLLAPKLLASALYYKLKLQCHNFTVYNVLSKDVKIYFWHEADGNVTANEFTSCLIDYCQNLPLTTERIIIISDGCGHQNRNRFLSSALSDLAQRRQICIEQLYLEKGHTMMEVDSVHSTIEQYIKPPIFAPSDYIVRMRQARPQKPYDIKSVHYDFFLNFEEMESNLKSIRPGKKKGDPVVVDIRGLKYLSDGSIFYRLRHVDEWSVLPQRKNNQRNGLISPRRLYKAPIKITESKYKHLQELKMVIDQDYHPFYNALPFNPGT</sequence>
<name>A0A8J9UN67_9NEOP</name>
<dbReference type="PANTHER" id="PTHR10773">
    <property type="entry name" value="DNA-DIRECTED RNA POLYMERASES I, II, AND III SUBUNIT RPABC2"/>
    <property type="match status" value="1"/>
</dbReference>
<feature type="non-terminal residue" evidence="1">
    <location>
        <position position="770"/>
    </location>
</feature>
<gene>
    <name evidence="1" type="ORF">BINO364_LOCUS3390</name>
</gene>
<reference evidence="1" key="1">
    <citation type="submission" date="2021-12" db="EMBL/GenBank/DDBJ databases">
        <authorList>
            <person name="Martin H S."/>
        </authorList>
    </citation>
    <scope>NUCLEOTIDE SEQUENCE</scope>
</reference>
<dbReference type="EMBL" id="OV170231">
    <property type="protein sequence ID" value="CAH0716672.1"/>
    <property type="molecule type" value="Genomic_DNA"/>
</dbReference>